<feature type="compositionally biased region" description="Basic and acidic residues" evidence="1">
    <location>
        <begin position="93"/>
        <end position="103"/>
    </location>
</feature>
<evidence type="ECO:0000313" key="2">
    <source>
        <dbReference type="EMBL" id="EXJ59594.1"/>
    </source>
</evidence>
<protein>
    <submittedName>
        <fullName evidence="2">Uncharacterized protein</fullName>
    </submittedName>
</protein>
<evidence type="ECO:0000313" key="3">
    <source>
        <dbReference type="Proteomes" id="UP000019473"/>
    </source>
</evidence>
<gene>
    <name evidence="2" type="ORF">A1O7_03740</name>
</gene>
<evidence type="ECO:0000256" key="1">
    <source>
        <dbReference type="SAM" id="MobiDB-lite"/>
    </source>
</evidence>
<dbReference type="OrthoDB" id="197676at2759"/>
<dbReference type="eggNOG" id="ENOG502SR3C">
    <property type="taxonomic scope" value="Eukaryota"/>
</dbReference>
<feature type="compositionally biased region" description="Basic and acidic residues" evidence="1">
    <location>
        <begin position="143"/>
        <end position="156"/>
    </location>
</feature>
<dbReference type="GeneID" id="19178332"/>
<comment type="caution">
    <text evidence="2">The sequence shown here is derived from an EMBL/GenBank/DDBJ whole genome shotgun (WGS) entry which is preliminary data.</text>
</comment>
<sequence>MVVLRNGKHSGEANDQEAGNATESVNLKRGEAPIAANKENVNLSSEVDNATTEGNHSKQANTKKTKLHGSKTRKGLIPGRQKRDEGNATDMKQAQEEHDRKDQCSSNKPPASRKRTRKDLEIEWDRSQLRDPRPTPERVLLPRRSETDLTEEEKKLFKGPPAKRPRARGRLHACQEDQMFREEAKRNIAHTAHELYVCFDKGPNGSPTYDEAGFQLDYRKVADWMKPKMYNKQAMVNGMERALKRGEEEKSRMAAAFFEGGQAPDEGGGLGTLDLLKDKVSKDLGIAFHKVTPAKVEGWAKKGFPKENPRDYVESTLTAEERKRFLSMHMGSSLRK</sequence>
<feature type="region of interest" description="Disordered" evidence="1">
    <location>
        <begin position="1"/>
        <end position="169"/>
    </location>
</feature>
<organism evidence="2 3">
    <name type="scientific">Cladophialophora yegresii CBS 114405</name>
    <dbReference type="NCBI Taxonomy" id="1182544"/>
    <lineage>
        <taxon>Eukaryota</taxon>
        <taxon>Fungi</taxon>
        <taxon>Dikarya</taxon>
        <taxon>Ascomycota</taxon>
        <taxon>Pezizomycotina</taxon>
        <taxon>Eurotiomycetes</taxon>
        <taxon>Chaetothyriomycetidae</taxon>
        <taxon>Chaetothyriales</taxon>
        <taxon>Herpotrichiellaceae</taxon>
        <taxon>Cladophialophora</taxon>
    </lineage>
</organism>
<dbReference type="HOGENOM" id="CLU_069645_0_0_1"/>
<name>W9WMC6_9EURO</name>
<feature type="compositionally biased region" description="Basic and acidic residues" evidence="1">
    <location>
        <begin position="118"/>
        <end position="136"/>
    </location>
</feature>
<dbReference type="EMBL" id="AMGW01000003">
    <property type="protein sequence ID" value="EXJ59594.1"/>
    <property type="molecule type" value="Genomic_DNA"/>
</dbReference>
<feature type="compositionally biased region" description="Polar residues" evidence="1">
    <location>
        <begin position="39"/>
        <end position="60"/>
    </location>
</feature>
<feature type="compositionally biased region" description="Basic residues" evidence="1">
    <location>
        <begin position="61"/>
        <end position="74"/>
    </location>
</feature>
<dbReference type="Proteomes" id="UP000019473">
    <property type="component" value="Unassembled WGS sequence"/>
</dbReference>
<dbReference type="VEuPathDB" id="FungiDB:A1O7_03740"/>
<dbReference type="RefSeq" id="XP_007755947.1">
    <property type="nucleotide sequence ID" value="XM_007757757.1"/>
</dbReference>
<proteinExistence type="predicted"/>
<dbReference type="STRING" id="1182544.W9WMC6"/>
<keyword evidence="3" id="KW-1185">Reference proteome</keyword>
<reference evidence="2 3" key="1">
    <citation type="submission" date="2013-03" db="EMBL/GenBank/DDBJ databases">
        <title>The Genome Sequence of Cladophialophora yegresii CBS 114405.</title>
        <authorList>
            <consortium name="The Broad Institute Genomics Platform"/>
            <person name="Cuomo C."/>
            <person name="de Hoog S."/>
            <person name="Gorbushina A."/>
            <person name="Walker B."/>
            <person name="Young S.K."/>
            <person name="Zeng Q."/>
            <person name="Gargeya S."/>
            <person name="Fitzgerald M."/>
            <person name="Haas B."/>
            <person name="Abouelleil A."/>
            <person name="Allen A.W."/>
            <person name="Alvarado L."/>
            <person name="Arachchi H.M."/>
            <person name="Berlin A.M."/>
            <person name="Chapman S.B."/>
            <person name="Gainer-Dewar J."/>
            <person name="Goldberg J."/>
            <person name="Griggs A."/>
            <person name="Gujja S."/>
            <person name="Hansen M."/>
            <person name="Howarth C."/>
            <person name="Imamovic A."/>
            <person name="Ireland A."/>
            <person name="Larimer J."/>
            <person name="McCowan C."/>
            <person name="Murphy C."/>
            <person name="Pearson M."/>
            <person name="Poon T.W."/>
            <person name="Priest M."/>
            <person name="Roberts A."/>
            <person name="Saif S."/>
            <person name="Shea T."/>
            <person name="Sisk P."/>
            <person name="Sykes S."/>
            <person name="Wortman J."/>
            <person name="Nusbaum C."/>
            <person name="Birren B."/>
        </authorList>
    </citation>
    <scope>NUCLEOTIDE SEQUENCE [LARGE SCALE GENOMIC DNA]</scope>
    <source>
        <strain evidence="2 3">CBS 114405</strain>
    </source>
</reference>
<accession>W9WMC6</accession>
<dbReference type="AlphaFoldDB" id="W9WMC6"/>